<dbReference type="CDD" id="cd02000">
    <property type="entry name" value="TPP_E1_PDC_ADC_BCADC"/>
    <property type="match status" value="1"/>
</dbReference>
<organism evidence="7 8">
    <name type="scientific">Drosophila hydei</name>
    <name type="common">Fruit fly</name>
    <dbReference type="NCBI Taxonomy" id="7224"/>
    <lineage>
        <taxon>Eukaryota</taxon>
        <taxon>Metazoa</taxon>
        <taxon>Ecdysozoa</taxon>
        <taxon>Arthropoda</taxon>
        <taxon>Hexapoda</taxon>
        <taxon>Insecta</taxon>
        <taxon>Pterygota</taxon>
        <taxon>Neoptera</taxon>
        <taxon>Endopterygota</taxon>
        <taxon>Diptera</taxon>
        <taxon>Brachycera</taxon>
        <taxon>Muscomorpha</taxon>
        <taxon>Ephydroidea</taxon>
        <taxon>Drosophilidae</taxon>
        <taxon>Drosophila</taxon>
    </lineage>
</organism>
<dbReference type="PANTHER" id="PTHR11516:SF60">
    <property type="entry name" value="PYRUVATE DEHYDROGENASE E1 COMPONENT SUBUNIT ALPHA"/>
    <property type="match status" value="1"/>
</dbReference>
<evidence type="ECO:0000256" key="3">
    <source>
        <dbReference type="ARBA" id="ARBA00022946"/>
    </source>
</evidence>
<evidence type="ECO:0000256" key="4">
    <source>
        <dbReference type="ARBA" id="ARBA00023002"/>
    </source>
</evidence>
<keyword evidence="5" id="KW-0786">Thiamine pyrophosphate</keyword>
<dbReference type="Gene3D" id="3.40.50.970">
    <property type="match status" value="1"/>
</dbReference>
<dbReference type="GO" id="GO:0006086">
    <property type="term" value="P:pyruvate decarboxylation to acetyl-CoA"/>
    <property type="evidence" value="ECO:0007669"/>
    <property type="project" value="TreeGrafter"/>
</dbReference>
<accession>A0A6J1LN07</accession>
<keyword evidence="3" id="KW-0809">Transit peptide</keyword>
<dbReference type="InterPro" id="IPR001017">
    <property type="entry name" value="DH_E1"/>
</dbReference>
<keyword evidence="4" id="KW-0560">Oxidoreductase</keyword>
<keyword evidence="7" id="KW-1185">Reference proteome</keyword>
<evidence type="ECO:0000256" key="2">
    <source>
        <dbReference type="ARBA" id="ARBA00012281"/>
    </source>
</evidence>
<dbReference type="Proteomes" id="UP000504633">
    <property type="component" value="Unplaced"/>
</dbReference>
<sequence>MPGMYRDALKLLSAHMRQQVSRMLQRCIGCTAAKLPRPLAPGQPETSIAEQKPVVQEVRLVRIAMDFKLHKLELGPDTLVALTALEAALYLRQLLAIRRLEAASAQLYKERLVRGFCHLSTGQEACAVGLCAALRKEDNLVAGYRIHGLAYLMGATAVGVLSELAGKSTGCAQGKGGSMHMYAPNFYGGNGIVGAQVSLGAGIALANKYRETGGVCFALYGDGAANQGQIFECFNMAQLWKLPMVFVCENNNYGMGTSAWRASSNTDYYTRGDFLPGVWVDGQDVLAVRSAARFAIQYAQQRGPLIMELCTYRYAGHSMSDPGTSYRSREEVQLVRQRQDPISRFRKVCLDISILSEQQLRIIDQNVHDEMEKAIQAARHDAELPLSHLGSDVYSHSCTEDKLRGVFGHNLEHSKAVCVKN</sequence>
<feature type="domain" description="Dehydrogenase E1 component" evidence="6">
    <location>
        <begin position="94"/>
        <end position="384"/>
    </location>
</feature>
<dbReference type="InterPro" id="IPR029061">
    <property type="entry name" value="THDP-binding"/>
</dbReference>
<proteinExistence type="predicted"/>
<dbReference type="OMA" id="HRLNAGP"/>
<comment type="cofactor">
    <cofactor evidence="1">
        <name>thiamine diphosphate</name>
        <dbReference type="ChEBI" id="CHEBI:58937"/>
    </cofactor>
</comment>
<dbReference type="KEGG" id="dhe:111595442"/>
<evidence type="ECO:0000256" key="1">
    <source>
        <dbReference type="ARBA" id="ARBA00001964"/>
    </source>
</evidence>
<reference evidence="8" key="1">
    <citation type="submission" date="2025-08" db="UniProtKB">
        <authorList>
            <consortium name="RefSeq"/>
        </authorList>
    </citation>
    <scope>IDENTIFICATION</scope>
    <source>
        <strain evidence="8">15085-1641.00</strain>
        <tissue evidence="8">Whole body</tissue>
    </source>
</reference>
<dbReference type="AlphaFoldDB" id="A0A6J1LN07"/>
<dbReference type="SUPFAM" id="SSF52518">
    <property type="entry name" value="Thiamin diphosphate-binding fold (THDP-binding)"/>
    <property type="match status" value="1"/>
</dbReference>
<evidence type="ECO:0000259" key="6">
    <source>
        <dbReference type="Pfam" id="PF00676"/>
    </source>
</evidence>
<dbReference type="RefSeq" id="XP_023164935.2">
    <property type="nucleotide sequence ID" value="XM_023309167.2"/>
</dbReference>
<dbReference type="FunFam" id="3.40.50.970:FF:000013">
    <property type="entry name" value="Pyruvate dehydrogenase E1 component subunit alpha"/>
    <property type="match status" value="1"/>
</dbReference>
<name>A0A6J1LN07_DROHY</name>
<dbReference type="OrthoDB" id="10256198at2759"/>
<dbReference type="GeneID" id="111595442"/>
<evidence type="ECO:0000256" key="5">
    <source>
        <dbReference type="ARBA" id="ARBA00023052"/>
    </source>
</evidence>
<dbReference type="Pfam" id="PF00676">
    <property type="entry name" value="E1_dh"/>
    <property type="match status" value="1"/>
</dbReference>
<dbReference type="EC" id="1.2.4.1" evidence="2"/>
<evidence type="ECO:0000313" key="8">
    <source>
        <dbReference type="RefSeq" id="XP_023164935.2"/>
    </source>
</evidence>
<dbReference type="PANTHER" id="PTHR11516">
    <property type="entry name" value="PYRUVATE DEHYDROGENASE E1 COMPONENT, ALPHA SUBUNIT BACTERIAL AND ORGANELLAR"/>
    <property type="match status" value="1"/>
</dbReference>
<dbReference type="InterPro" id="IPR050642">
    <property type="entry name" value="PDH_E1_Alpha_Subunit"/>
</dbReference>
<protein>
    <recommendedName>
        <fullName evidence="2">pyruvate dehydrogenase (acetyl-transferring)</fullName>
        <ecNumber evidence="2">1.2.4.1</ecNumber>
    </recommendedName>
</protein>
<evidence type="ECO:0000313" key="7">
    <source>
        <dbReference type="Proteomes" id="UP000504633"/>
    </source>
</evidence>
<dbReference type="GO" id="GO:0004739">
    <property type="term" value="F:pyruvate dehydrogenase (acetyl-transferring) activity"/>
    <property type="evidence" value="ECO:0007669"/>
    <property type="project" value="UniProtKB-EC"/>
</dbReference>
<gene>
    <name evidence="8" type="primary">LOC111595442</name>
</gene>